<dbReference type="EMBL" id="KN822141">
    <property type="protein sequence ID" value="KIM55081.1"/>
    <property type="molecule type" value="Genomic_DNA"/>
</dbReference>
<evidence type="ECO:0000256" key="1">
    <source>
        <dbReference type="SAM" id="MobiDB-lite"/>
    </source>
</evidence>
<dbReference type="GO" id="GO:0097157">
    <property type="term" value="F:pre-mRNA intronic binding"/>
    <property type="evidence" value="ECO:0007669"/>
    <property type="project" value="TreeGrafter"/>
</dbReference>
<feature type="compositionally biased region" description="Basic and acidic residues" evidence="1">
    <location>
        <begin position="186"/>
        <end position="208"/>
    </location>
</feature>
<feature type="region of interest" description="Disordered" evidence="1">
    <location>
        <begin position="186"/>
        <end position="216"/>
    </location>
</feature>
<dbReference type="GO" id="GO:0030619">
    <property type="term" value="F:U1 snRNA binding"/>
    <property type="evidence" value="ECO:0007669"/>
    <property type="project" value="TreeGrafter"/>
</dbReference>
<reference evidence="3" key="2">
    <citation type="submission" date="2015-01" db="EMBL/GenBank/DDBJ databases">
        <title>Evolutionary Origins and Diversification of the Mycorrhizal Mutualists.</title>
        <authorList>
            <consortium name="DOE Joint Genome Institute"/>
            <consortium name="Mycorrhizal Genomics Consortium"/>
            <person name="Kohler A."/>
            <person name="Kuo A."/>
            <person name="Nagy L.G."/>
            <person name="Floudas D."/>
            <person name="Copeland A."/>
            <person name="Barry K.W."/>
            <person name="Cichocki N."/>
            <person name="Veneault-Fourrey C."/>
            <person name="LaButti K."/>
            <person name="Lindquist E.A."/>
            <person name="Lipzen A."/>
            <person name="Lundell T."/>
            <person name="Morin E."/>
            <person name="Murat C."/>
            <person name="Riley R."/>
            <person name="Ohm R."/>
            <person name="Sun H."/>
            <person name="Tunlid A."/>
            <person name="Henrissat B."/>
            <person name="Grigoriev I.V."/>
            <person name="Hibbett D.S."/>
            <person name="Martin F."/>
        </authorList>
    </citation>
    <scope>NUCLEOTIDE SEQUENCE [LARGE SCALE GENOMIC DNA]</scope>
    <source>
        <strain evidence="3">Foug A</strain>
    </source>
</reference>
<feature type="region of interest" description="Disordered" evidence="1">
    <location>
        <begin position="407"/>
        <end position="429"/>
    </location>
</feature>
<reference evidence="2 3" key="1">
    <citation type="submission" date="2014-04" db="EMBL/GenBank/DDBJ databases">
        <authorList>
            <consortium name="DOE Joint Genome Institute"/>
            <person name="Kuo A."/>
            <person name="Kohler A."/>
            <person name="Nagy L.G."/>
            <person name="Floudas D."/>
            <person name="Copeland A."/>
            <person name="Barry K.W."/>
            <person name="Cichocki N."/>
            <person name="Veneault-Fourrey C."/>
            <person name="LaButti K."/>
            <person name="Lindquist E.A."/>
            <person name="Lipzen A."/>
            <person name="Lundell T."/>
            <person name="Morin E."/>
            <person name="Murat C."/>
            <person name="Sun H."/>
            <person name="Tunlid A."/>
            <person name="Henrissat B."/>
            <person name="Grigoriev I.V."/>
            <person name="Hibbett D.S."/>
            <person name="Martin F."/>
            <person name="Nordberg H.P."/>
            <person name="Cantor M.N."/>
            <person name="Hua S.X."/>
        </authorList>
    </citation>
    <scope>NUCLEOTIDE SEQUENCE [LARGE SCALE GENOMIC DNA]</scope>
    <source>
        <strain evidence="2 3">Foug A</strain>
    </source>
</reference>
<dbReference type="HOGENOM" id="CLU_633346_0_0_1"/>
<dbReference type="GO" id="GO:0000244">
    <property type="term" value="P:spliceosomal tri-snRNP complex assembly"/>
    <property type="evidence" value="ECO:0007669"/>
    <property type="project" value="TreeGrafter"/>
</dbReference>
<dbReference type="GO" id="GO:0030623">
    <property type="term" value="F:U5 snRNA binding"/>
    <property type="evidence" value="ECO:0007669"/>
    <property type="project" value="TreeGrafter"/>
</dbReference>
<evidence type="ECO:0000313" key="2">
    <source>
        <dbReference type="EMBL" id="KIM55081.1"/>
    </source>
</evidence>
<dbReference type="STRING" id="1036808.A0A0C3DG78"/>
<organism evidence="2 3">
    <name type="scientific">Scleroderma citrinum Foug A</name>
    <dbReference type="NCBI Taxonomy" id="1036808"/>
    <lineage>
        <taxon>Eukaryota</taxon>
        <taxon>Fungi</taxon>
        <taxon>Dikarya</taxon>
        <taxon>Basidiomycota</taxon>
        <taxon>Agaricomycotina</taxon>
        <taxon>Agaricomycetes</taxon>
        <taxon>Agaricomycetidae</taxon>
        <taxon>Boletales</taxon>
        <taxon>Sclerodermatineae</taxon>
        <taxon>Sclerodermataceae</taxon>
        <taxon>Scleroderma</taxon>
    </lineage>
</organism>
<protein>
    <submittedName>
        <fullName evidence="2">Uncharacterized protein</fullName>
    </submittedName>
</protein>
<dbReference type="GO" id="GO:0017070">
    <property type="term" value="F:U6 snRNA binding"/>
    <property type="evidence" value="ECO:0007669"/>
    <property type="project" value="TreeGrafter"/>
</dbReference>
<sequence>MSAEALVEGTSAKSAETTSVVLEGMPHKMQDRLQNSLPLTPRLPIEGEPSGCKQEVAESIVMAGRTNQMAKMAKPTVVDVDRTAMLGEDLATVACGVDEGDGTERRDLRLQHTKFFCEETSQRNENATDDIPIAHGVPLKGEWTWCASGEASNLKGTENALNAAVQHADGLCEHLRLADVDGIESEAREGGMSEFTSIDKSDGDESRKVKPAGTPNESERLVVLSIKLESTGDGDIPRVCLGRMNWRAYGVEGLGSRADGSLGQTEVLRGQADMSKGQVDASRVQMDAPSTLNNAGTDVIGHSEGVGTYLGARGAKCDPDEPDGCRNLADMLSAHTDAHSDGDKSETSANVRINVRTGRIDSKPQNSPDTCEIKTSKPIHRWKRLEKAGEAVVPSVERRVEAIAPNIEGKMDGDGDGGDDGRGGSMDGTMSGLYLKAEQERQHGYLKDGPYVSAEEVIAIYMATVKGQKFAPIPFPPLSYKHNTKLLVLALKKLKEAYHSVGPP</sequence>
<dbReference type="PANTHER" id="PTHR11140:SF0">
    <property type="entry name" value="PRE-MRNA-PROCESSING-SPLICING FACTOR 8"/>
    <property type="match status" value="1"/>
</dbReference>
<keyword evidence="3" id="KW-1185">Reference proteome</keyword>
<dbReference type="InParanoid" id="A0A0C3DG78"/>
<dbReference type="Proteomes" id="UP000053989">
    <property type="component" value="Unassembled WGS sequence"/>
</dbReference>
<dbReference type="AlphaFoldDB" id="A0A0C3DG78"/>
<dbReference type="InterPro" id="IPR027652">
    <property type="entry name" value="PRP8"/>
</dbReference>
<evidence type="ECO:0000313" key="3">
    <source>
        <dbReference type="Proteomes" id="UP000053989"/>
    </source>
</evidence>
<dbReference type="OrthoDB" id="3258820at2759"/>
<accession>A0A0C3DG78</accession>
<gene>
    <name evidence="2" type="ORF">SCLCIDRAFT_30599</name>
</gene>
<proteinExistence type="predicted"/>
<dbReference type="PANTHER" id="PTHR11140">
    <property type="entry name" value="PRE-MRNA SPLICING FACTOR PRP8"/>
    <property type="match status" value="1"/>
</dbReference>
<name>A0A0C3DG78_9AGAM</name>
<dbReference type="GO" id="GO:0071013">
    <property type="term" value="C:catalytic step 2 spliceosome"/>
    <property type="evidence" value="ECO:0007669"/>
    <property type="project" value="TreeGrafter"/>
</dbReference>
<dbReference type="GO" id="GO:0005682">
    <property type="term" value="C:U5 snRNP"/>
    <property type="evidence" value="ECO:0007669"/>
    <property type="project" value="TreeGrafter"/>
</dbReference>
<dbReference type="GO" id="GO:0030620">
    <property type="term" value="F:U2 snRNA binding"/>
    <property type="evidence" value="ECO:0007669"/>
    <property type="project" value="TreeGrafter"/>
</dbReference>